<evidence type="ECO:0000313" key="2">
    <source>
        <dbReference type="Proteomes" id="UP001162480"/>
    </source>
</evidence>
<proteinExistence type="predicted"/>
<name>A0AA36FIN9_OCTVU</name>
<sequence length="103" mass="11809">MKCITDICRIPEEVRGYHRESEITREYHKISEDIRECQRVSEDAGGYHGISQDIKRISEFALAKRAQSSLLADIRNSYHDLIEKSTSKIPPEKAHGNVGHKCK</sequence>
<dbReference type="Proteomes" id="UP001162480">
    <property type="component" value="Chromosome 22"/>
</dbReference>
<reference evidence="1" key="1">
    <citation type="submission" date="2023-08" db="EMBL/GenBank/DDBJ databases">
        <authorList>
            <person name="Alioto T."/>
            <person name="Alioto T."/>
            <person name="Gomez Garrido J."/>
        </authorList>
    </citation>
    <scope>NUCLEOTIDE SEQUENCE</scope>
</reference>
<evidence type="ECO:0000313" key="1">
    <source>
        <dbReference type="EMBL" id="CAI9739027.1"/>
    </source>
</evidence>
<gene>
    <name evidence="1" type="ORF">OCTVUL_1B027011</name>
</gene>
<protein>
    <submittedName>
        <fullName evidence="1">Uncharacterized protein</fullName>
    </submittedName>
</protein>
<dbReference type="AlphaFoldDB" id="A0AA36FIN9"/>
<accession>A0AA36FIN9</accession>
<keyword evidence="2" id="KW-1185">Reference proteome</keyword>
<dbReference type="EMBL" id="OX597835">
    <property type="protein sequence ID" value="CAI9739027.1"/>
    <property type="molecule type" value="Genomic_DNA"/>
</dbReference>
<organism evidence="1 2">
    <name type="scientific">Octopus vulgaris</name>
    <name type="common">Common octopus</name>
    <dbReference type="NCBI Taxonomy" id="6645"/>
    <lineage>
        <taxon>Eukaryota</taxon>
        <taxon>Metazoa</taxon>
        <taxon>Spiralia</taxon>
        <taxon>Lophotrochozoa</taxon>
        <taxon>Mollusca</taxon>
        <taxon>Cephalopoda</taxon>
        <taxon>Coleoidea</taxon>
        <taxon>Octopodiformes</taxon>
        <taxon>Octopoda</taxon>
        <taxon>Incirrata</taxon>
        <taxon>Octopodidae</taxon>
        <taxon>Octopus</taxon>
    </lineage>
</organism>